<comment type="caution">
    <text evidence="2">The sequence shown here is derived from an EMBL/GenBank/DDBJ whole genome shotgun (WGS) entry which is preliminary data.</text>
</comment>
<name>A0A4Z0GYL8_9BACI</name>
<organism evidence="2 3">
    <name type="scientific">Halobacillus salinus</name>
    <dbReference type="NCBI Taxonomy" id="192814"/>
    <lineage>
        <taxon>Bacteria</taxon>
        <taxon>Bacillati</taxon>
        <taxon>Bacillota</taxon>
        <taxon>Bacilli</taxon>
        <taxon>Bacillales</taxon>
        <taxon>Bacillaceae</taxon>
        <taxon>Halobacillus</taxon>
    </lineage>
</organism>
<evidence type="ECO:0000313" key="3">
    <source>
        <dbReference type="Proteomes" id="UP000297982"/>
    </source>
</evidence>
<evidence type="ECO:0000256" key="1">
    <source>
        <dbReference type="SAM" id="Phobius"/>
    </source>
</evidence>
<feature type="transmembrane region" description="Helical" evidence="1">
    <location>
        <begin position="53"/>
        <end position="71"/>
    </location>
</feature>
<evidence type="ECO:0000313" key="2">
    <source>
        <dbReference type="EMBL" id="TGB01849.1"/>
    </source>
</evidence>
<keyword evidence="1" id="KW-0472">Membrane</keyword>
<reference evidence="2 3" key="1">
    <citation type="journal article" date="2003" name="Int. J. Syst. Evol. Microbiol.">
        <title>Halobacillus salinus sp. nov., isolated from a salt lake on the coast of the East Sea in Korea.</title>
        <authorList>
            <person name="Yoon J.H."/>
            <person name="Kang K.H."/>
            <person name="Park Y.H."/>
        </authorList>
    </citation>
    <scope>NUCLEOTIDE SEQUENCE [LARGE SCALE GENOMIC DNA]</scope>
    <source>
        <strain evidence="2 3">HSL-3</strain>
    </source>
</reference>
<keyword evidence="1" id="KW-1133">Transmembrane helix</keyword>
<feature type="transmembrane region" description="Helical" evidence="1">
    <location>
        <begin position="27"/>
        <end position="46"/>
    </location>
</feature>
<dbReference type="EMBL" id="SRJC01000004">
    <property type="protein sequence ID" value="TGB01849.1"/>
    <property type="molecule type" value="Genomic_DNA"/>
</dbReference>
<keyword evidence="1" id="KW-0812">Transmembrane</keyword>
<feature type="transmembrane region" description="Helical" evidence="1">
    <location>
        <begin position="86"/>
        <end position="109"/>
    </location>
</feature>
<sequence length="340" mass="38383">MFIGLVLLSNLLLYRGGLTVDIPPAVVLGTLIDMLVIIPTVLFLFVLRRKPTLSVFVPLFFLSVLFIQLVVPSGVKSNIGYLNTGIVIAEGVLVLSECLLMIVLFRYFLRWKRIFREADGYHLLPRMKKANELTFQPPRLTLLKKGAGLIVTDAAAIRYSLLPHLDTVPKQEGAFSYHKKSEYLGVFLMLVHAMAIEIIAVHAMLAQYNHTVAWVATILDVYALLFIIADYQAIRKSPIIIRQHDLHIQKGLRFHIDVPIHQIKTIHLGKEPIKHRSSLSLTLTGLETPVPDFVLTLRTPLLAYLAFGRTRSVRTICISVDEPERFLSELQSKGVEFLDE</sequence>
<evidence type="ECO:0008006" key="4">
    <source>
        <dbReference type="Google" id="ProtNLM"/>
    </source>
</evidence>
<dbReference type="STRING" id="192814.GCA_900166575_03673"/>
<feature type="transmembrane region" description="Helical" evidence="1">
    <location>
        <begin position="183"/>
        <end position="205"/>
    </location>
</feature>
<protein>
    <recommendedName>
        <fullName evidence="4">Beta-carotene 15,15'-monooxygenase</fullName>
    </recommendedName>
</protein>
<accession>A0A4Z0GYL8</accession>
<dbReference type="Proteomes" id="UP000297982">
    <property type="component" value="Unassembled WGS sequence"/>
</dbReference>
<feature type="transmembrane region" description="Helical" evidence="1">
    <location>
        <begin position="211"/>
        <end position="229"/>
    </location>
</feature>
<gene>
    <name evidence="2" type="ORF">E4663_14530</name>
</gene>
<dbReference type="AlphaFoldDB" id="A0A4Z0GYL8"/>
<keyword evidence="3" id="KW-1185">Reference proteome</keyword>
<dbReference type="RefSeq" id="WP_135328154.1">
    <property type="nucleotide sequence ID" value="NZ_SRJC01000004.1"/>
</dbReference>
<proteinExistence type="predicted"/>